<sequence>MSLIIDDIEPSKGVEKPVSLDQLSSLLREADGEGIGIVPFGGGTRLDVGSIPTKYDIALDLSAFDQIVSHNPADLTCTVGAGITVGVLQETLAAHGQFLAVDTPLPDKATIGGTIASSALGYLRWQLGHPRDTVIGMEVILANGTVTKSGGQVVKNVSGYDMARLHVGGLGTLGIISKVSFKLTPRPFKELSVKLLFRDSYMAHSFAHSLFGSSMMPLAFASVHGDAVELFAGQSSKTDVFCAIKIGGRLRACDRQVAIVEKLARDFEAQGIQTVDEAESDLLWQSIRDYSGSSNKFDSIIGRIYASPSNMHEIEETLVKRLSVSSSIYSLICQQGFGAALLFVEDSENKSEVSLLKDLREIVNRFQSTLVFEKLPPLLKASIDVWDSGRLSSIEQMKSLKKTYDPNSTLNAGRFVAGI</sequence>
<dbReference type="Pfam" id="PF01565">
    <property type="entry name" value="FAD_binding_4"/>
    <property type="match status" value="1"/>
</dbReference>
<dbReference type="SUPFAM" id="SSF55103">
    <property type="entry name" value="FAD-linked oxidases, C-terminal domain"/>
    <property type="match status" value="1"/>
</dbReference>
<dbReference type="InterPro" id="IPR016169">
    <property type="entry name" value="FAD-bd_PCMH_sub2"/>
</dbReference>
<evidence type="ECO:0000259" key="3">
    <source>
        <dbReference type="PROSITE" id="PS51387"/>
    </source>
</evidence>
<dbReference type="PANTHER" id="PTHR11748">
    <property type="entry name" value="D-LACTATE DEHYDROGENASE"/>
    <property type="match status" value="1"/>
</dbReference>
<dbReference type="GO" id="GO:0071949">
    <property type="term" value="F:FAD binding"/>
    <property type="evidence" value="ECO:0007669"/>
    <property type="project" value="InterPro"/>
</dbReference>
<dbReference type="InterPro" id="IPR006094">
    <property type="entry name" value="Oxid_FAD_bind_N"/>
</dbReference>
<keyword evidence="1" id="KW-0285">Flavoprotein</keyword>
<evidence type="ECO:0000256" key="2">
    <source>
        <dbReference type="ARBA" id="ARBA00022827"/>
    </source>
</evidence>
<evidence type="ECO:0000313" key="4">
    <source>
        <dbReference type="EMBL" id="SVA09798.1"/>
    </source>
</evidence>
<keyword evidence="2" id="KW-0274">FAD</keyword>
<dbReference type="InterPro" id="IPR016164">
    <property type="entry name" value="FAD-linked_Oxase-like_C"/>
</dbReference>
<dbReference type="SUPFAM" id="SSF56176">
    <property type="entry name" value="FAD-binding/transporter-associated domain-like"/>
    <property type="match status" value="1"/>
</dbReference>
<dbReference type="Gene3D" id="3.30.465.10">
    <property type="match status" value="1"/>
</dbReference>
<evidence type="ECO:0000256" key="1">
    <source>
        <dbReference type="ARBA" id="ARBA00022630"/>
    </source>
</evidence>
<reference evidence="4" key="1">
    <citation type="submission" date="2018-05" db="EMBL/GenBank/DDBJ databases">
        <authorList>
            <person name="Lanie J.A."/>
            <person name="Ng W.-L."/>
            <person name="Kazmierczak K.M."/>
            <person name="Andrzejewski T.M."/>
            <person name="Davidsen T.M."/>
            <person name="Wayne K.J."/>
            <person name="Tettelin H."/>
            <person name="Glass J.I."/>
            <person name="Rusch D."/>
            <person name="Podicherti R."/>
            <person name="Tsui H.-C.T."/>
            <person name="Winkler M.E."/>
        </authorList>
    </citation>
    <scope>NUCLEOTIDE SEQUENCE</scope>
</reference>
<dbReference type="EMBL" id="UINC01003853">
    <property type="protein sequence ID" value="SVA09798.1"/>
    <property type="molecule type" value="Genomic_DNA"/>
</dbReference>
<dbReference type="PROSITE" id="PS51387">
    <property type="entry name" value="FAD_PCMH"/>
    <property type="match status" value="1"/>
</dbReference>
<dbReference type="InterPro" id="IPR036318">
    <property type="entry name" value="FAD-bd_PCMH-like_sf"/>
</dbReference>
<protein>
    <recommendedName>
        <fullName evidence="3">FAD-binding PCMH-type domain-containing protein</fullName>
    </recommendedName>
</protein>
<name>A0A381T2K7_9ZZZZ</name>
<gene>
    <name evidence="4" type="ORF">METZ01_LOCUS62652</name>
</gene>
<dbReference type="AlphaFoldDB" id="A0A381T2K7"/>
<proteinExistence type="predicted"/>
<organism evidence="4">
    <name type="scientific">marine metagenome</name>
    <dbReference type="NCBI Taxonomy" id="408172"/>
    <lineage>
        <taxon>unclassified sequences</taxon>
        <taxon>metagenomes</taxon>
        <taxon>ecological metagenomes</taxon>
    </lineage>
</organism>
<accession>A0A381T2K7</accession>
<dbReference type="InterPro" id="IPR016166">
    <property type="entry name" value="FAD-bd_PCMH"/>
</dbReference>
<dbReference type="PANTHER" id="PTHR11748:SF103">
    <property type="entry name" value="GLYCOLATE OXIDASE SUBUNIT GLCE"/>
    <property type="match status" value="1"/>
</dbReference>
<feature type="domain" description="FAD-binding PCMH-type" evidence="3">
    <location>
        <begin position="6"/>
        <end position="186"/>
    </location>
</feature>
<dbReference type="GO" id="GO:0003824">
    <property type="term" value="F:catalytic activity"/>
    <property type="evidence" value="ECO:0007669"/>
    <property type="project" value="InterPro"/>
</dbReference>